<evidence type="ECO:0000256" key="1">
    <source>
        <dbReference type="ARBA" id="ARBA00007637"/>
    </source>
</evidence>
<feature type="domain" description="NAD-dependent epimerase/dehydratase" evidence="2">
    <location>
        <begin position="7"/>
        <end position="232"/>
    </location>
</feature>
<dbReference type="OrthoDB" id="9801785at2"/>
<dbReference type="PANTHER" id="PTHR43000">
    <property type="entry name" value="DTDP-D-GLUCOSE 4,6-DEHYDRATASE-RELATED"/>
    <property type="match status" value="1"/>
</dbReference>
<dbReference type="InterPro" id="IPR001509">
    <property type="entry name" value="Epimerase_deHydtase"/>
</dbReference>
<evidence type="ECO:0000313" key="4">
    <source>
        <dbReference type="Proteomes" id="UP000198614"/>
    </source>
</evidence>
<dbReference type="Gene3D" id="3.40.50.720">
    <property type="entry name" value="NAD(P)-binding Rossmann-like Domain"/>
    <property type="match status" value="1"/>
</dbReference>
<accession>A0A1G7J804</accession>
<gene>
    <name evidence="3" type="ORF">SAMN05216260_106321</name>
</gene>
<comment type="similarity">
    <text evidence="1">Belongs to the NAD(P)-dependent epimerase/dehydratase family.</text>
</comment>
<dbReference type="Proteomes" id="UP000198614">
    <property type="component" value="Unassembled WGS sequence"/>
</dbReference>
<reference evidence="3 4" key="1">
    <citation type="submission" date="2016-10" db="EMBL/GenBank/DDBJ databases">
        <authorList>
            <person name="de Groot N.N."/>
        </authorList>
    </citation>
    <scope>NUCLEOTIDE SEQUENCE [LARGE SCALE GENOMIC DNA]</scope>
    <source>
        <strain evidence="3 4">CGMCC 4.1859</strain>
    </source>
</reference>
<evidence type="ECO:0000259" key="2">
    <source>
        <dbReference type="Pfam" id="PF01370"/>
    </source>
</evidence>
<proteinExistence type="inferred from homology"/>
<dbReference type="InterPro" id="IPR036291">
    <property type="entry name" value="NAD(P)-bd_dom_sf"/>
</dbReference>
<evidence type="ECO:0000313" key="3">
    <source>
        <dbReference type="EMBL" id="SDF21006.1"/>
    </source>
</evidence>
<dbReference type="AlphaFoldDB" id="A0A1G7J804"/>
<dbReference type="EMBL" id="FNAX01000006">
    <property type="protein sequence ID" value="SDF21006.1"/>
    <property type="molecule type" value="Genomic_DNA"/>
</dbReference>
<organism evidence="3 4">
    <name type="scientific">Streptomyces griseoaurantiacus</name>
    <dbReference type="NCBI Taxonomy" id="68213"/>
    <lineage>
        <taxon>Bacteria</taxon>
        <taxon>Bacillati</taxon>
        <taxon>Actinomycetota</taxon>
        <taxon>Actinomycetes</taxon>
        <taxon>Kitasatosporales</taxon>
        <taxon>Streptomycetaceae</taxon>
        <taxon>Streptomyces</taxon>
        <taxon>Streptomyces aurantiacus group</taxon>
    </lineage>
</organism>
<dbReference type="Gene3D" id="3.90.25.10">
    <property type="entry name" value="UDP-galactose 4-epimerase, domain 1"/>
    <property type="match status" value="2"/>
</dbReference>
<protein>
    <submittedName>
        <fullName evidence="3">UDP-glucose 4-epimerase</fullName>
    </submittedName>
</protein>
<dbReference type="SUPFAM" id="SSF51735">
    <property type="entry name" value="NAD(P)-binding Rossmann-fold domains"/>
    <property type="match status" value="1"/>
</dbReference>
<sequence>MTRPRTLVTGGAGFIGSHVVDHLVAADSTPVVVVDNFSNTTHTWIEPHERDGTVVVHELDVLETDRLTEVMSDGVDQVIHLAASVDMRVGLEDNWVDIQQSVLGTRSVLEAMRRADVRQIVFSSSSTVYGELAQRPTAEHHGPMLPISVYGAAKLGAEALISSYCHLYGFRASIFRFGNVVGGRMNHGVIYDFLNKLRDDPSRLHILGDGHQRKNYFLAEDCARGIVDLAAAAKTDILVANLGSTETVTVARIAAIVLEELGLDAEIEYGGGKRGWPGDVPVVEFDLSKAHSMGWHSSRESEDAIREAVRRQIGEAGHA</sequence>
<dbReference type="Pfam" id="PF01370">
    <property type="entry name" value="Epimerase"/>
    <property type="match status" value="1"/>
</dbReference>
<name>A0A1G7J804_9ACTN</name>